<protein>
    <submittedName>
        <fullName evidence="2">Uncharacterized protein</fullName>
    </submittedName>
</protein>
<feature type="compositionally biased region" description="Polar residues" evidence="1">
    <location>
        <begin position="35"/>
        <end position="44"/>
    </location>
</feature>
<proteinExistence type="predicted"/>
<evidence type="ECO:0000256" key="1">
    <source>
        <dbReference type="SAM" id="MobiDB-lite"/>
    </source>
</evidence>
<sequence>MKRSFYYWGERNWLGSASGIPPKPLPFCPPERKSFNQNSKSGFSSKKVRTSIKKHRQNSESEETDKAGSRRRRDPISASDSDFQFWRY</sequence>
<dbReference type="Proteomes" id="UP000230595">
    <property type="component" value="Unassembled WGS sequence"/>
</dbReference>
<comment type="caution">
    <text evidence="2">The sequence shown here is derived from an EMBL/GenBank/DDBJ whole genome shotgun (WGS) entry which is preliminary data.</text>
</comment>
<feature type="region of interest" description="Disordered" evidence="1">
    <location>
        <begin position="13"/>
        <end position="88"/>
    </location>
</feature>
<organism evidence="2 3">
    <name type="scientific">Candidatus Wolfebacteria bacterium CG02_land_8_20_14_3_00_37_12</name>
    <dbReference type="NCBI Taxonomy" id="1975066"/>
    <lineage>
        <taxon>Bacteria</taxon>
        <taxon>Candidatus Wolfeibacteriota</taxon>
    </lineage>
</organism>
<feature type="non-terminal residue" evidence="2">
    <location>
        <position position="88"/>
    </location>
</feature>
<dbReference type="EMBL" id="PEUH01000015">
    <property type="protein sequence ID" value="PIV31877.1"/>
    <property type="molecule type" value="Genomic_DNA"/>
</dbReference>
<evidence type="ECO:0000313" key="3">
    <source>
        <dbReference type="Proteomes" id="UP000230595"/>
    </source>
</evidence>
<dbReference type="AlphaFoldDB" id="A0A2M7CQD8"/>
<evidence type="ECO:0000313" key="2">
    <source>
        <dbReference type="EMBL" id="PIV31877.1"/>
    </source>
</evidence>
<accession>A0A2M7CQD8</accession>
<gene>
    <name evidence="2" type="ORF">COS33_00810</name>
</gene>
<reference evidence="3" key="1">
    <citation type="submission" date="2017-09" db="EMBL/GenBank/DDBJ databases">
        <title>Depth-based differentiation of microbial function through sediment-hosted aquifers and enrichment of novel symbionts in the deep terrestrial subsurface.</title>
        <authorList>
            <person name="Probst A.J."/>
            <person name="Ladd B."/>
            <person name="Jarett J.K."/>
            <person name="Geller-Mcgrath D.E."/>
            <person name="Sieber C.M.K."/>
            <person name="Emerson J.B."/>
            <person name="Anantharaman K."/>
            <person name="Thomas B.C."/>
            <person name="Malmstrom R."/>
            <person name="Stieglmeier M."/>
            <person name="Klingl A."/>
            <person name="Woyke T."/>
            <person name="Ryan C.M."/>
            <person name="Banfield J.F."/>
        </authorList>
    </citation>
    <scope>NUCLEOTIDE SEQUENCE [LARGE SCALE GENOMIC DNA]</scope>
</reference>
<feature type="compositionally biased region" description="Basic residues" evidence="1">
    <location>
        <begin position="46"/>
        <end position="56"/>
    </location>
</feature>
<name>A0A2M7CQD8_9BACT</name>